<feature type="domain" description="Metallo-beta-lactamase" evidence="5">
    <location>
        <begin position="15"/>
        <end position="193"/>
    </location>
</feature>
<organism evidence="6 7">
    <name type="scientific">Aerophobetes bacterium</name>
    <dbReference type="NCBI Taxonomy" id="2030807"/>
    <lineage>
        <taxon>Bacteria</taxon>
        <taxon>Candidatus Aerophobota</taxon>
    </lineage>
</organism>
<reference evidence="7" key="1">
    <citation type="submission" date="2017-08" db="EMBL/GenBank/DDBJ databases">
        <title>A dynamic microbial community with high functional redundancy inhabits the cold, oxic subseafloor aquifer.</title>
        <authorList>
            <person name="Tully B.J."/>
            <person name="Wheat C.G."/>
            <person name="Glazer B.T."/>
            <person name="Huber J.A."/>
        </authorList>
    </citation>
    <scope>NUCLEOTIDE SEQUENCE [LARGE SCALE GENOMIC DNA]</scope>
</reference>
<dbReference type="EMBL" id="NVUU01000018">
    <property type="protein sequence ID" value="PCI95452.1"/>
    <property type="molecule type" value="Genomic_DNA"/>
</dbReference>
<dbReference type="Proteomes" id="UP000217838">
    <property type="component" value="Unassembled WGS sequence"/>
</dbReference>
<dbReference type="SMART" id="SM00849">
    <property type="entry name" value="Lactamase_B"/>
    <property type="match status" value="1"/>
</dbReference>
<evidence type="ECO:0000256" key="1">
    <source>
        <dbReference type="ARBA" id="ARBA00001947"/>
    </source>
</evidence>
<dbReference type="Gene3D" id="3.60.15.10">
    <property type="entry name" value="Ribonuclease Z/Hydroxyacylglutathione hydrolase-like"/>
    <property type="match status" value="1"/>
</dbReference>
<evidence type="ECO:0000256" key="2">
    <source>
        <dbReference type="ARBA" id="ARBA00022723"/>
    </source>
</evidence>
<evidence type="ECO:0000313" key="7">
    <source>
        <dbReference type="Proteomes" id="UP000217838"/>
    </source>
</evidence>
<dbReference type="PANTHER" id="PTHR46233">
    <property type="entry name" value="HYDROXYACYLGLUTATHIONE HYDROLASE GLOC"/>
    <property type="match status" value="1"/>
</dbReference>
<dbReference type="AlphaFoldDB" id="A0A2A4YKQ5"/>
<evidence type="ECO:0000259" key="5">
    <source>
        <dbReference type="SMART" id="SM00849"/>
    </source>
</evidence>
<dbReference type="InterPro" id="IPR036866">
    <property type="entry name" value="RibonucZ/Hydroxyglut_hydro"/>
</dbReference>
<evidence type="ECO:0000256" key="4">
    <source>
        <dbReference type="ARBA" id="ARBA00022833"/>
    </source>
</evidence>
<comment type="cofactor">
    <cofactor evidence="1">
        <name>Zn(2+)</name>
        <dbReference type="ChEBI" id="CHEBI:29105"/>
    </cofactor>
</comment>
<sequence length="213" mass="23673">MTLMIIAMFPCEPFVTNAYLIGCEKTHKGIIVDPAPNSMQKLLIAAQKHGIIIEAIFLTHSHGDHIHDVADLVQKLDVPVYVHPLDAENMLNPGSDGIPMPFDIKGIDEVEYLEENKFYKIGDVEFTVIHTPGHSPGGVCFYFPLKKVLISGDTLFKGTIGRLDLPGADSEKMWESLAKLNALDKETKVYPGHGETTFLKDEKWLVNPKETFG</sequence>
<keyword evidence="3 6" id="KW-0378">Hydrolase</keyword>
<dbReference type="InterPro" id="IPR001279">
    <property type="entry name" value="Metallo-B-lactamas"/>
</dbReference>
<keyword evidence="4" id="KW-0862">Zinc</keyword>
<dbReference type="GO" id="GO:0046872">
    <property type="term" value="F:metal ion binding"/>
    <property type="evidence" value="ECO:0007669"/>
    <property type="project" value="UniProtKB-KW"/>
</dbReference>
<proteinExistence type="predicted"/>
<keyword evidence="2" id="KW-0479">Metal-binding</keyword>
<dbReference type="InterPro" id="IPR051453">
    <property type="entry name" value="MBL_Glyoxalase_II"/>
</dbReference>
<dbReference type="PANTHER" id="PTHR46233:SF3">
    <property type="entry name" value="HYDROXYACYLGLUTATHIONE HYDROLASE GLOC"/>
    <property type="match status" value="1"/>
</dbReference>
<dbReference type="CDD" id="cd06262">
    <property type="entry name" value="metallo-hydrolase-like_MBL-fold"/>
    <property type="match status" value="1"/>
</dbReference>
<accession>A0A2A4YKQ5</accession>
<comment type="caution">
    <text evidence="6">The sequence shown here is derived from an EMBL/GenBank/DDBJ whole genome shotgun (WGS) entry which is preliminary data.</text>
</comment>
<dbReference type="Pfam" id="PF00753">
    <property type="entry name" value="Lactamase_B"/>
    <property type="match status" value="1"/>
</dbReference>
<evidence type="ECO:0000256" key="3">
    <source>
        <dbReference type="ARBA" id="ARBA00022801"/>
    </source>
</evidence>
<evidence type="ECO:0000313" key="6">
    <source>
        <dbReference type="EMBL" id="PCI95452.1"/>
    </source>
</evidence>
<dbReference type="GO" id="GO:0016787">
    <property type="term" value="F:hydrolase activity"/>
    <property type="evidence" value="ECO:0007669"/>
    <property type="project" value="UniProtKB-KW"/>
</dbReference>
<gene>
    <name evidence="6" type="ORF">COB11_02110</name>
</gene>
<protein>
    <submittedName>
        <fullName evidence="6">MBL fold hydrolase</fullName>
    </submittedName>
</protein>
<name>A0A2A4YKQ5_UNCAE</name>
<dbReference type="SUPFAM" id="SSF56281">
    <property type="entry name" value="Metallo-hydrolase/oxidoreductase"/>
    <property type="match status" value="1"/>
</dbReference>